<evidence type="ECO:0000313" key="1">
    <source>
        <dbReference type="EMBL" id="KIJ45854.1"/>
    </source>
</evidence>
<dbReference type="Proteomes" id="UP000054279">
    <property type="component" value="Unassembled WGS sequence"/>
</dbReference>
<dbReference type="AlphaFoldDB" id="A0A0C9VFV1"/>
<proteinExistence type="predicted"/>
<name>A0A0C9VFV1_SPHS4</name>
<protein>
    <submittedName>
        <fullName evidence="1">Uncharacterized protein</fullName>
    </submittedName>
</protein>
<dbReference type="HOGENOM" id="CLU_877636_0_0_1"/>
<keyword evidence="2" id="KW-1185">Reference proteome</keyword>
<dbReference type="OrthoDB" id="5569250at2759"/>
<accession>A0A0C9VFV1</accession>
<evidence type="ECO:0000313" key="2">
    <source>
        <dbReference type="Proteomes" id="UP000054279"/>
    </source>
</evidence>
<gene>
    <name evidence="1" type="ORF">M422DRAFT_46441</name>
</gene>
<sequence length="317" mass="37093">MILWLHILRGGCTRIEPSFNTTWEDGKLVPIFVFVYTLYVGRHHDRSVIAAGSYYASPHFQFWIGFYNASENYKSRTAEELTQWTGTPMFIAIEISGGHRAHEHIYPLPLIASHYELLGKAYKNYINTYGYDMYDKYNAHLQNVEARTILEVDSFLDPNTKMAHQPLHDVKSIFWIIIWFLIRAKPENSSSKVSMHYLVWANTLLDHKIVFKMGRIGLLETGEEEWAMILYSCCKGLVLMVRKMGTYFRQCWMRYPSVPVEHAYETFKCLLLTEIVRMTEEGNPIPIQGLRYLPQKDSQAQVHCRIKLALATWRTRH</sequence>
<dbReference type="EMBL" id="KN837110">
    <property type="protein sequence ID" value="KIJ45854.1"/>
    <property type="molecule type" value="Genomic_DNA"/>
</dbReference>
<organism evidence="1 2">
    <name type="scientific">Sphaerobolus stellatus (strain SS14)</name>
    <dbReference type="NCBI Taxonomy" id="990650"/>
    <lineage>
        <taxon>Eukaryota</taxon>
        <taxon>Fungi</taxon>
        <taxon>Dikarya</taxon>
        <taxon>Basidiomycota</taxon>
        <taxon>Agaricomycotina</taxon>
        <taxon>Agaricomycetes</taxon>
        <taxon>Phallomycetidae</taxon>
        <taxon>Geastrales</taxon>
        <taxon>Sphaerobolaceae</taxon>
        <taxon>Sphaerobolus</taxon>
    </lineage>
</organism>
<reference evidence="1 2" key="1">
    <citation type="submission" date="2014-06" db="EMBL/GenBank/DDBJ databases">
        <title>Evolutionary Origins and Diversification of the Mycorrhizal Mutualists.</title>
        <authorList>
            <consortium name="DOE Joint Genome Institute"/>
            <consortium name="Mycorrhizal Genomics Consortium"/>
            <person name="Kohler A."/>
            <person name="Kuo A."/>
            <person name="Nagy L.G."/>
            <person name="Floudas D."/>
            <person name="Copeland A."/>
            <person name="Barry K.W."/>
            <person name="Cichocki N."/>
            <person name="Veneault-Fourrey C."/>
            <person name="LaButti K."/>
            <person name="Lindquist E.A."/>
            <person name="Lipzen A."/>
            <person name="Lundell T."/>
            <person name="Morin E."/>
            <person name="Murat C."/>
            <person name="Riley R."/>
            <person name="Ohm R."/>
            <person name="Sun H."/>
            <person name="Tunlid A."/>
            <person name="Henrissat B."/>
            <person name="Grigoriev I.V."/>
            <person name="Hibbett D.S."/>
            <person name="Martin F."/>
        </authorList>
    </citation>
    <scope>NUCLEOTIDE SEQUENCE [LARGE SCALE GENOMIC DNA]</scope>
    <source>
        <strain evidence="1 2">SS14</strain>
    </source>
</reference>